<dbReference type="PANTHER" id="PTHR35586:SF1">
    <property type="entry name" value="SLL1691 PROTEIN"/>
    <property type="match status" value="1"/>
</dbReference>
<accession>A0A832M465</accession>
<comment type="caution">
    <text evidence="2">The sequence shown here is derived from an EMBL/GenBank/DDBJ whole genome shotgun (WGS) entry which is preliminary data.</text>
</comment>
<evidence type="ECO:0000313" key="2">
    <source>
        <dbReference type="EMBL" id="HGW94213.1"/>
    </source>
</evidence>
<dbReference type="InterPro" id="IPR025587">
    <property type="entry name" value="DUF4351"/>
</dbReference>
<organism evidence="2">
    <name type="scientific">Oscillatoriales cyanobacterium SpSt-402</name>
    <dbReference type="NCBI Taxonomy" id="2282168"/>
    <lineage>
        <taxon>Bacteria</taxon>
        <taxon>Bacillati</taxon>
        <taxon>Cyanobacteriota</taxon>
        <taxon>Cyanophyceae</taxon>
        <taxon>Oscillatoriophycideae</taxon>
        <taxon>Oscillatoriales</taxon>
    </lineage>
</organism>
<dbReference type="PANTHER" id="PTHR35586">
    <property type="entry name" value="SLL1691 PROTEIN"/>
    <property type="match status" value="1"/>
</dbReference>
<dbReference type="EMBL" id="DSRD01000507">
    <property type="protein sequence ID" value="HGW94213.1"/>
    <property type="molecule type" value="Genomic_DNA"/>
</dbReference>
<name>A0A832M465_9CYAN</name>
<gene>
    <name evidence="2" type="ORF">ENR47_08030</name>
</gene>
<reference evidence="2" key="1">
    <citation type="journal article" date="2020" name="mSystems">
        <title>Genome- and Community-Level Interaction Insights into Carbon Utilization and Element Cycling Functions of Hydrothermarchaeota in Hydrothermal Sediment.</title>
        <authorList>
            <person name="Zhou Z."/>
            <person name="Liu Y."/>
            <person name="Xu W."/>
            <person name="Pan J."/>
            <person name="Luo Z.H."/>
            <person name="Li M."/>
        </authorList>
    </citation>
    <scope>NUCLEOTIDE SEQUENCE [LARGE SCALE GENOMIC DNA]</scope>
    <source>
        <strain evidence="2">SpSt-402</strain>
    </source>
</reference>
<proteinExistence type="predicted"/>
<dbReference type="Pfam" id="PF14261">
    <property type="entry name" value="DUF4351"/>
    <property type="match status" value="1"/>
</dbReference>
<protein>
    <submittedName>
        <fullName evidence="2">DUF4351 domain-containing protein</fullName>
    </submittedName>
</protein>
<feature type="domain" description="DUF4351" evidence="1">
    <location>
        <begin position="164"/>
        <end position="222"/>
    </location>
</feature>
<dbReference type="AlphaFoldDB" id="A0A832M465"/>
<evidence type="ECO:0000259" key="1">
    <source>
        <dbReference type="Pfam" id="PF14261"/>
    </source>
</evidence>
<sequence length="227" mass="27187">MFVYHLRIFDRFHSHATSLAILCDGNDKWRPNQYRFSSPDTELTFQFGMVKLLDYREQWVTLEQNSNPFAVVVMAHLKAQETRRDSRQRKESKLSLIRQLYEQRYDRREIVNLFRFIDWVIILPKRLEREFWQELKVYEEERRMPYITSVERIGFERGVEQGIEQGIEQGERSLVLRLLTRRVGEVPEPMRTQIEALSIPQLELLGEALLDFTSLSDLEVWLASQPH</sequence>